<feature type="compositionally biased region" description="Basic and acidic residues" evidence="1">
    <location>
        <begin position="78"/>
        <end position="93"/>
    </location>
</feature>
<organism evidence="2 3">
    <name type="scientific">Pleurodeles waltl</name>
    <name type="common">Iberian ribbed newt</name>
    <dbReference type="NCBI Taxonomy" id="8319"/>
    <lineage>
        <taxon>Eukaryota</taxon>
        <taxon>Metazoa</taxon>
        <taxon>Chordata</taxon>
        <taxon>Craniata</taxon>
        <taxon>Vertebrata</taxon>
        <taxon>Euteleostomi</taxon>
        <taxon>Amphibia</taxon>
        <taxon>Batrachia</taxon>
        <taxon>Caudata</taxon>
        <taxon>Salamandroidea</taxon>
        <taxon>Salamandridae</taxon>
        <taxon>Pleurodelinae</taxon>
        <taxon>Pleurodeles</taxon>
    </lineage>
</organism>
<evidence type="ECO:0000256" key="1">
    <source>
        <dbReference type="SAM" id="MobiDB-lite"/>
    </source>
</evidence>
<name>A0AAV7UDP8_PLEWA</name>
<proteinExistence type="predicted"/>
<dbReference type="AlphaFoldDB" id="A0AAV7UDP8"/>
<gene>
    <name evidence="2" type="ORF">NDU88_003737</name>
</gene>
<evidence type="ECO:0000313" key="3">
    <source>
        <dbReference type="Proteomes" id="UP001066276"/>
    </source>
</evidence>
<dbReference type="EMBL" id="JANPWB010000005">
    <property type="protein sequence ID" value="KAJ1186958.1"/>
    <property type="molecule type" value="Genomic_DNA"/>
</dbReference>
<reference evidence="2" key="1">
    <citation type="journal article" date="2022" name="bioRxiv">
        <title>Sequencing and chromosome-scale assembly of the giantPleurodeles waltlgenome.</title>
        <authorList>
            <person name="Brown T."/>
            <person name="Elewa A."/>
            <person name="Iarovenko S."/>
            <person name="Subramanian E."/>
            <person name="Araus A.J."/>
            <person name="Petzold A."/>
            <person name="Susuki M."/>
            <person name="Suzuki K.-i.T."/>
            <person name="Hayashi T."/>
            <person name="Toyoda A."/>
            <person name="Oliveira C."/>
            <person name="Osipova E."/>
            <person name="Leigh N.D."/>
            <person name="Simon A."/>
            <person name="Yun M.H."/>
        </authorList>
    </citation>
    <scope>NUCLEOTIDE SEQUENCE</scope>
    <source>
        <strain evidence="2">20211129_DDA</strain>
        <tissue evidence="2">Liver</tissue>
    </source>
</reference>
<comment type="caution">
    <text evidence="2">The sequence shown here is derived from an EMBL/GenBank/DDBJ whole genome shotgun (WGS) entry which is preliminary data.</text>
</comment>
<sequence>MGREHAPPLHDATTEDSAEACSKKLSRGLKLRLAPGRRRSERGESHPTPTNNRPMAGEATRIGGAGTVRCPPLPIRDQGGERRSLRRRAEPRPRTAARTGAVAPPPDQHQANAKD</sequence>
<accession>A0AAV7UDP8</accession>
<dbReference type="Proteomes" id="UP001066276">
    <property type="component" value="Chromosome 3_1"/>
</dbReference>
<protein>
    <submittedName>
        <fullName evidence="2">Uncharacterized protein</fullName>
    </submittedName>
</protein>
<keyword evidence="3" id="KW-1185">Reference proteome</keyword>
<feature type="region of interest" description="Disordered" evidence="1">
    <location>
        <begin position="1"/>
        <end position="115"/>
    </location>
</feature>
<evidence type="ECO:0000313" key="2">
    <source>
        <dbReference type="EMBL" id="KAJ1186958.1"/>
    </source>
</evidence>
<feature type="compositionally biased region" description="Basic residues" evidence="1">
    <location>
        <begin position="24"/>
        <end position="40"/>
    </location>
</feature>